<keyword evidence="2" id="KW-0732">Signal</keyword>
<evidence type="ECO:0000256" key="1">
    <source>
        <dbReference type="SAM" id="MobiDB-lite"/>
    </source>
</evidence>
<sequence>MRLSSARSFCIIWTLYFLLAECRPLKLGGAIGALEGAMTGAGIESSVQECPSNPSTSGQVLVRRGKQTVTSQGSGEAGGGSVGGSGSSGGGQTDTIRGSTKPGGRTKSKHMHKERPETEDEGLS</sequence>
<dbReference type="Proteomes" id="UP001175226">
    <property type="component" value="Unassembled WGS sequence"/>
</dbReference>
<protein>
    <recommendedName>
        <fullName evidence="5">Secreted protein</fullName>
    </recommendedName>
</protein>
<feature type="signal peptide" evidence="2">
    <location>
        <begin position="1"/>
        <end position="22"/>
    </location>
</feature>
<evidence type="ECO:0000256" key="2">
    <source>
        <dbReference type="SAM" id="SignalP"/>
    </source>
</evidence>
<accession>A0AA39JDZ7</accession>
<feature type="compositionally biased region" description="Polar residues" evidence="1">
    <location>
        <begin position="45"/>
        <end position="59"/>
    </location>
</feature>
<dbReference type="EMBL" id="JAUEPT010000031">
    <property type="protein sequence ID" value="KAK0441025.1"/>
    <property type="molecule type" value="Genomic_DNA"/>
</dbReference>
<evidence type="ECO:0000313" key="4">
    <source>
        <dbReference type="Proteomes" id="UP001175226"/>
    </source>
</evidence>
<comment type="caution">
    <text evidence="3">The sequence shown here is derived from an EMBL/GenBank/DDBJ whole genome shotgun (WGS) entry which is preliminary data.</text>
</comment>
<gene>
    <name evidence="3" type="ORF">EV421DRAFT_741899</name>
</gene>
<feature type="chain" id="PRO_5041284008" description="Secreted protein" evidence="2">
    <location>
        <begin position="23"/>
        <end position="124"/>
    </location>
</feature>
<evidence type="ECO:0008006" key="5">
    <source>
        <dbReference type="Google" id="ProtNLM"/>
    </source>
</evidence>
<feature type="compositionally biased region" description="Gly residues" evidence="1">
    <location>
        <begin position="75"/>
        <end position="92"/>
    </location>
</feature>
<feature type="region of interest" description="Disordered" evidence="1">
    <location>
        <begin position="45"/>
        <end position="124"/>
    </location>
</feature>
<reference evidence="3" key="1">
    <citation type="submission" date="2023-06" db="EMBL/GenBank/DDBJ databases">
        <authorList>
            <consortium name="Lawrence Berkeley National Laboratory"/>
            <person name="Ahrendt S."/>
            <person name="Sahu N."/>
            <person name="Indic B."/>
            <person name="Wong-Bajracharya J."/>
            <person name="Merenyi Z."/>
            <person name="Ke H.-M."/>
            <person name="Monk M."/>
            <person name="Kocsube S."/>
            <person name="Drula E."/>
            <person name="Lipzen A."/>
            <person name="Balint B."/>
            <person name="Henrissat B."/>
            <person name="Andreopoulos B."/>
            <person name="Martin F.M."/>
            <person name="Harder C.B."/>
            <person name="Rigling D."/>
            <person name="Ford K.L."/>
            <person name="Foster G.D."/>
            <person name="Pangilinan J."/>
            <person name="Papanicolaou A."/>
            <person name="Barry K."/>
            <person name="LaButti K."/>
            <person name="Viragh M."/>
            <person name="Koriabine M."/>
            <person name="Yan M."/>
            <person name="Riley R."/>
            <person name="Champramary S."/>
            <person name="Plett K.L."/>
            <person name="Tsai I.J."/>
            <person name="Slot J."/>
            <person name="Sipos G."/>
            <person name="Plett J."/>
            <person name="Nagy L.G."/>
            <person name="Grigoriev I.V."/>
        </authorList>
    </citation>
    <scope>NUCLEOTIDE SEQUENCE</scope>
    <source>
        <strain evidence="3">FPL87.14</strain>
    </source>
</reference>
<proteinExistence type="predicted"/>
<feature type="compositionally biased region" description="Basic residues" evidence="1">
    <location>
        <begin position="104"/>
        <end position="113"/>
    </location>
</feature>
<evidence type="ECO:0000313" key="3">
    <source>
        <dbReference type="EMBL" id="KAK0441025.1"/>
    </source>
</evidence>
<dbReference type="AlphaFoldDB" id="A0AA39JDZ7"/>
<keyword evidence="4" id="KW-1185">Reference proteome</keyword>
<name>A0AA39JDZ7_9AGAR</name>
<organism evidence="3 4">
    <name type="scientific">Armillaria borealis</name>
    <dbReference type="NCBI Taxonomy" id="47425"/>
    <lineage>
        <taxon>Eukaryota</taxon>
        <taxon>Fungi</taxon>
        <taxon>Dikarya</taxon>
        <taxon>Basidiomycota</taxon>
        <taxon>Agaricomycotina</taxon>
        <taxon>Agaricomycetes</taxon>
        <taxon>Agaricomycetidae</taxon>
        <taxon>Agaricales</taxon>
        <taxon>Marasmiineae</taxon>
        <taxon>Physalacriaceae</taxon>
        <taxon>Armillaria</taxon>
    </lineage>
</organism>